<dbReference type="PANTHER" id="PTHR40074">
    <property type="entry name" value="O-ACETYLTRANSFERASE WECH"/>
    <property type="match status" value="1"/>
</dbReference>
<feature type="transmembrane region" description="Helical" evidence="7">
    <location>
        <begin position="306"/>
        <end position="328"/>
    </location>
</feature>
<feature type="transmembrane region" description="Helical" evidence="7">
    <location>
        <begin position="274"/>
        <end position="294"/>
    </location>
</feature>
<dbReference type="Pfam" id="PF01757">
    <property type="entry name" value="Acyl_transf_3"/>
    <property type="match status" value="1"/>
</dbReference>
<feature type="transmembrane region" description="Helical" evidence="7">
    <location>
        <begin position="235"/>
        <end position="253"/>
    </location>
</feature>
<feature type="transmembrane region" description="Helical" evidence="7">
    <location>
        <begin position="206"/>
        <end position="223"/>
    </location>
</feature>
<evidence type="ECO:0000256" key="7">
    <source>
        <dbReference type="SAM" id="Phobius"/>
    </source>
</evidence>
<reference evidence="9 10" key="1">
    <citation type="submission" date="2013-04" db="EMBL/GenBank/DDBJ databases">
        <title>The Genome Sequence of Bacteroides massiliensis DSM 17679.</title>
        <authorList>
            <consortium name="The Broad Institute Genomics Platform"/>
            <person name="Earl A."/>
            <person name="Ward D."/>
            <person name="Feldgarden M."/>
            <person name="Gevers D."/>
            <person name="Martens E."/>
            <person name="Fenner L."/>
            <person name="Roux V."/>
            <person name="Mallet M.N."/>
            <person name="Raoult D."/>
            <person name="Walker B."/>
            <person name="Young S."/>
            <person name="Zeng Q."/>
            <person name="Gargeya S."/>
            <person name="Fitzgerald M."/>
            <person name="Haas B."/>
            <person name="Abouelleil A."/>
            <person name="Allen A.W."/>
            <person name="Alvarado L."/>
            <person name="Arachchi H.M."/>
            <person name="Berlin A.M."/>
            <person name="Chapman S.B."/>
            <person name="Gainer-Dewar J."/>
            <person name="Goldberg J."/>
            <person name="Griggs A."/>
            <person name="Gujja S."/>
            <person name="Hansen M."/>
            <person name="Howarth C."/>
            <person name="Imamovic A."/>
            <person name="Ireland A."/>
            <person name="Larimer J."/>
            <person name="McCowan C."/>
            <person name="Murphy C."/>
            <person name="Pearson M."/>
            <person name="Poon T.W."/>
            <person name="Priest M."/>
            <person name="Roberts A."/>
            <person name="Saif S."/>
            <person name="Shea T."/>
            <person name="Sisk P."/>
            <person name="Sykes S."/>
            <person name="Wortman J."/>
            <person name="Nusbaum C."/>
            <person name="Birren B."/>
        </authorList>
    </citation>
    <scope>NUCLEOTIDE SEQUENCE [LARGE SCALE GENOMIC DNA]</scope>
    <source>
        <strain evidence="10">B84634 / Timone 84634 / DSM 17679 / JCM 13223</strain>
    </source>
</reference>
<dbReference type="InterPro" id="IPR002656">
    <property type="entry name" value="Acyl_transf_3_dom"/>
</dbReference>
<organism evidence="9 10">
    <name type="scientific">Phocaeicola massiliensis B84634 = Timone 84634 = DSM 17679 = JCM 13223</name>
    <dbReference type="NCBI Taxonomy" id="1121098"/>
    <lineage>
        <taxon>Bacteria</taxon>
        <taxon>Pseudomonadati</taxon>
        <taxon>Bacteroidota</taxon>
        <taxon>Bacteroidia</taxon>
        <taxon>Bacteroidales</taxon>
        <taxon>Bacteroidaceae</taxon>
        <taxon>Phocaeicola</taxon>
    </lineage>
</organism>
<dbReference type="EMBL" id="AQHY01000025">
    <property type="protein sequence ID" value="EOA54699.1"/>
    <property type="molecule type" value="Genomic_DNA"/>
</dbReference>
<evidence type="ECO:0000256" key="4">
    <source>
        <dbReference type="ARBA" id="ARBA00022692"/>
    </source>
</evidence>
<feature type="transmembrane region" description="Helical" evidence="7">
    <location>
        <begin position="12"/>
        <end position="29"/>
    </location>
</feature>
<dbReference type="STRING" id="1121098.HMPREF1534_02092"/>
<evidence type="ECO:0000313" key="10">
    <source>
        <dbReference type="Proteomes" id="UP000017831"/>
    </source>
</evidence>
<dbReference type="AlphaFoldDB" id="U6RDI7"/>
<dbReference type="GO" id="GO:0005886">
    <property type="term" value="C:plasma membrane"/>
    <property type="evidence" value="ECO:0007669"/>
    <property type="project" value="UniProtKB-SubCell"/>
</dbReference>
<feature type="domain" description="Acyltransferase 3" evidence="8">
    <location>
        <begin position="7"/>
        <end position="325"/>
    </location>
</feature>
<feature type="transmembrane region" description="Helical" evidence="7">
    <location>
        <begin position="153"/>
        <end position="170"/>
    </location>
</feature>
<sequence>MINKRLEYLDIIRVVACLMVIVMHAPISGDGAMTHGSFLVFTSYLTAPCVPLFFMVSGALLLPCREGITARAYLAKRIGKIVGPTVCFSLFYIVLNIRQMEIGGGKTILLNLLSIPFSAQGHGILWFMYTLMGLYLLVPILSPWIRRASKHEIELYLVLWFVTLLYPYIGLLLQCNTGNTGVLYYFSGYVGYFLLGHYLSRNMLPLKVLLPVSLFVLPLPLFNKLLGWGLDFYTAFWYLSAPVAILTASWFCCIKRFFSTVGMRLSSLTKALTVVSNLSFGIYLVHIFVMRTLLWNWSFIYSIKNYYLQTFIIIVLTFMGSFVIVYLLSRLPLSQYIIGYTVRRKE</sequence>
<dbReference type="RefSeq" id="WP_005940607.1">
    <property type="nucleotide sequence ID" value="NZ_KB890342.1"/>
</dbReference>
<evidence type="ECO:0000256" key="1">
    <source>
        <dbReference type="ARBA" id="ARBA00004651"/>
    </source>
</evidence>
<comment type="similarity">
    <text evidence="2">Belongs to the acyltransferase 3 family.</text>
</comment>
<evidence type="ECO:0000259" key="8">
    <source>
        <dbReference type="Pfam" id="PF01757"/>
    </source>
</evidence>
<comment type="subcellular location">
    <subcellularLocation>
        <location evidence="1">Cell membrane</location>
        <topology evidence="1">Multi-pass membrane protein</topology>
    </subcellularLocation>
</comment>
<keyword evidence="4 7" id="KW-0812">Transmembrane</keyword>
<name>U6RDI7_9BACT</name>
<dbReference type="PATRIC" id="fig|1121098.3.peg.2125"/>
<evidence type="ECO:0000256" key="3">
    <source>
        <dbReference type="ARBA" id="ARBA00022475"/>
    </source>
</evidence>
<protein>
    <recommendedName>
        <fullName evidence="8">Acyltransferase 3 domain-containing protein</fullName>
    </recommendedName>
</protein>
<dbReference type="eggNOG" id="COG3274">
    <property type="taxonomic scope" value="Bacteria"/>
</dbReference>
<dbReference type="OrthoDB" id="9810469at2"/>
<dbReference type="PANTHER" id="PTHR40074:SF2">
    <property type="entry name" value="O-ACETYLTRANSFERASE WECH"/>
    <property type="match status" value="1"/>
</dbReference>
<comment type="caution">
    <text evidence="9">The sequence shown here is derived from an EMBL/GenBank/DDBJ whole genome shotgun (WGS) entry which is preliminary data.</text>
</comment>
<feature type="transmembrane region" description="Helical" evidence="7">
    <location>
        <begin position="182"/>
        <end position="199"/>
    </location>
</feature>
<proteinExistence type="inferred from homology"/>
<feature type="transmembrane region" description="Helical" evidence="7">
    <location>
        <begin position="74"/>
        <end position="95"/>
    </location>
</feature>
<keyword evidence="5 7" id="KW-1133">Transmembrane helix</keyword>
<dbReference type="GO" id="GO:0009246">
    <property type="term" value="P:enterobacterial common antigen biosynthetic process"/>
    <property type="evidence" value="ECO:0007669"/>
    <property type="project" value="TreeGrafter"/>
</dbReference>
<dbReference type="Proteomes" id="UP000017831">
    <property type="component" value="Unassembled WGS sequence"/>
</dbReference>
<evidence type="ECO:0000256" key="5">
    <source>
        <dbReference type="ARBA" id="ARBA00022989"/>
    </source>
</evidence>
<feature type="transmembrane region" description="Helical" evidence="7">
    <location>
        <begin position="41"/>
        <end position="62"/>
    </location>
</feature>
<dbReference type="GeneID" id="60061960"/>
<evidence type="ECO:0000313" key="9">
    <source>
        <dbReference type="EMBL" id="EOA54699.1"/>
    </source>
</evidence>
<dbReference type="HOGENOM" id="CLU_047714_0_1_10"/>
<gene>
    <name evidence="9" type="ORF">HMPREF1534_02092</name>
</gene>
<keyword evidence="3" id="KW-1003">Cell membrane</keyword>
<feature type="transmembrane region" description="Helical" evidence="7">
    <location>
        <begin position="123"/>
        <end position="141"/>
    </location>
</feature>
<accession>U6RDI7</accession>
<evidence type="ECO:0000256" key="6">
    <source>
        <dbReference type="ARBA" id="ARBA00023136"/>
    </source>
</evidence>
<keyword evidence="10" id="KW-1185">Reference proteome</keyword>
<dbReference type="GO" id="GO:0016413">
    <property type="term" value="F:O-acetyltransferase activity"/>
    <property type="evidence" value="ECO:0007669"/>
    <property type="project" value="TreeGrafter"/>
</dbReference>
<keyword evidence="6 7" id="KW-0472">Membrane</keyword>
<evidence type="ECO:0000256" key="2">
    <source>
        <dbReference type="ARBA" id="ARBA00007400"/>
    </source>
</evidence>